<dbReference type="EMBL" id="JBFNXX010000003">
    <property type="protein sequence ID" value="MEW9919030.1"/>
    <property type="molecule type" value="Genomic_DNA"/>
</dbReference>
<dbReference type="Proteomes" id="UP001556098">
    <property type="component" value="Unassembled WGS sequence"/>
</dbReference>
<keyword evidence="2" id="KW-1185">Reference proteome</keyword>
<name>A0ABV3RJ84_9RHOB</name>
<proteinExistence type="predicted"/>
<accession>A0ABV3RJ84</accession>
<reference evidence="1 2" key="1">
    <citation type="submission" date="2024-07" db="EMBL/GenBank/DDBJ databases">
        <title>Marimonas sp.nov., isolated from tidal-flat sediment.</title>
        <authorList>
            <person name="Jayan J.N."/>
            <person name="Lee S.S."/>
        </authorList>
    </citation>
    <scope>NUCLEOTIDE SEQUENCE [LARGE SCALE GENOMIC DNA]</scope>
    <source>
        <strain evidence="1 2">MJW-29</strain>
    </source>
</reference>
<sequence length="43" mass="5021">MKLAFRWSCHGGLTRRTAPYQPGFRQASARNRQARQFDAVRQV</sequence>
<comment type="caution">
    <text evidence="1">The sequence shown here is derived from an EMBL/GenBank/DDBJ whole genome shotgun (WGS) entry which is preliminary data.</text>
</comment>
<protein>
    <submittedName>
        <fullName evidence="1">Uncharacterized protein</fullName>
    </submittedName>
</protein>
<organism evidence="1 2">
    <name type="scientific">Sulfitobacter sediminis</name>
    <dbReference type="NCBI Taxonomy" id="3234186"/>
    <lineage>
        <taxon>Bacteria</taxon>
        <taxon>Pseudomonadati</taxon>
        <taxon>Pseudomonadota</taxon>
        <taxon>Alphaproteobacteria</taxon>
        <taxon>Rhodobacterales</taxon>
        <taxon>Roseobacteraceae</taxon>
        <taxon>Sulfitobacter</taxon>
    </lineage>
</organism>
<evidence type="ECO:0000313" key="1">
    <source>
        <dbReference type="EMBL" id="MEW9919030.1"/>
    </source>
</evidence>
<dbReference type="RefSeq" id="WP_367876730.1">
    <property type="nucleotide sequence ID" value="NZ_JBFNXX010000003.1"/>
</dbReference>
<gene>
    <name evidence="1" type="ORF">AB2B41_05420</name>
</gene>
<evidence type="ECO:0000313" key="2">
    <source>
        <dbReference type="Proteomes" id="UP001556098"/>
    </source>
</evidence>